<protein>
    <submittedName>
        <fullName evidence="3">CFEM domain-containing protein</fullName>
    </submittedName>
</protein>
<dbReference type="SUPFAM" id="SSF48619">
    <property type="entry name" value="Phospholipase A2, PLA2"/>
    <property type="match status" value="1"/>
</dbReference>
<keyword evidence="2" id="KW-1185">Reference proteome</keyword>
<dbReference type="AlphaFoldDB" id="A0A0N4WQL9"/>
<evidence type="ECO:0000313" key="3">
    <source>
        <dbReference type="WBParaSite" id="HPLM_0001373401-mRNA-1"/>
    </source>
</evidence>
<dbReference type="EMBL" id="UZAF01018323">
    <property type="protein sequence ID" value="VDO50405.1"/>
    <property type="molecule type" value="Genomic_DNA"/>
</dbReference>
<dbReference type="WBParaSite" id="HPLM_0001373401-mRNA-1">
    <property type="protein sequence ID" value="HPLM_0001373401-mRNA-1"/>
    <property type="gene ID" value="HPLM_0001373401"/>
</dbReference>
<dbReference type="OrthoDB" id="5821692at2759"/>
<evidence type="ECO:0000313" key="1">
    <source>
        <dbReference type="EMBL" id="VDO50405.1"/>
    </source>
</evidence>
<name>A0A0N4WQL9_HAEPC</name>
<reference evidence="3" key="1">
    <citation type="submission" date="2017-02" db="UniProtKB">
        <authorList>
            <consortium name="WormBaseParasite"/>
        </authorList>
    </citation>
    <scope>IDENTIFICATION</scope>
</reference>
<dbReference type="GO" id="GO:0006644">
    <property type="term" value="P:phospholipid metabolic process"/>
    <property type="evidence" value="ECO:0007669"/>
    <property type="project" value="InterPro"/>
</dbReference>
<accession>A0A0N4WQL9</accession>
<dbReference type="InterPro" id="IPR036444">
    <property type="entry name" value="PLipase_A2_dom_sf"/>
</dbReference>
<dbReference type="Proteomes" id="UP000268014">
    <property type="component" value="Unassembled WGS sequence"/>
</dbReference>
<dbReference type="OMA" id="HDECYSS"/>
<gene>
    <name evidence="1" type="ORF">HPLM_LOCUS13726</name>
</gene>
<organism evidence="3">
    <name type="scientific">Haemonchus placei</name>
    <name type="common">Barber's pole worm</name>
    <dbReference type="NCBI Taxonomy" id="6290"/>
    <lineage>
        <taxon>Eukaryota</taxon>
        <taxon>Metazoa</taxon>
        <taxon>Ecdysozoa</taxon>
        <taxon>Nematoda</taxon>
        <taxon>Chromadorea</taxon>
        <taxon>Rhabditida</taxon>
        <taxon>Rhabditina</taxon>
        <taxon>Rhabditomorpha</taxon>
        <taxon>Strongyloidea</taxon>
        <taxon>Trichostrongylidae</taxon>
        <taxon>Haemonchus</taxon>
    </lineage>
</organism>
<reference evidence="1 2" key="2">
    <citation type="submission" date="2018-11" db="EMBL/GenBank/DDBJ databases">
        <authorList>
            <consortium name="Pathogen Informatics"/>
        </authorList>
    </citation>
    <scope>NUCLEOTIDE SEQUENCE [LARGE SCALE GENOMIC DNA]</scope>
    <source>
        <strain evidence="1 2">MHpl1</strain>
    </source>
</reference>
<dbReference type="GO" id="GO:0004623">
    <property type="term" value="F:phospholipase A2 activity"/>
    <property type="evidence" value="ECO:0007669"/>
    <property type="project" value="InterPro"/>
</dbReference>
<proteinExistence type="predicted"/>
<sequence>MSQYRSSTLNVCCIHHDECYSSCAETQLSCDATFCDCIATLDASIYCRNVVYAWHCNAVQWLGDRFICPLMSQPLFGG</sequence>
<dbReference type="GO" id="GO:0050482">
    <property type="term" value="P:arachidonate secretion"/>
    <property type="evidence" value="ECO:0007669"/>
    <property type="project" value="InterPro"/>
</dbReference>
<evidence type="ECO:0000313" key="2">
    <source>
        <dbReference type="Proteomes" id="UP000268014"/>
    </source>
</evidence>